<sequence>MRVSVLMTMGLVALLGTGRFFAAGDNSDGPSALEEELEHLLEELDGPSTLKEELDGSSTLEEELDRSSTLEEELDGSSTLEEELDGSSTLEEELDQVLEELAVVQKELESKVGDNSAGPNTLEDELGYDAIVQRELELKDDDIKMAEDGDEMSRLPASALHVGRQVNKWGYPDSWFKNVHASQPYGGYGGEPFSDRSYEQDRIVTISVWTGNPDYIHA</sequence>
<evidence type="ECO:0000313" key="3">
    <source>
        <dbReference type="Proteomes" id="UP000001554"/>
    </source>
</evidence>
<protein>
    <submittedName>
        <fullName evidence="4">Uncharacterized protein LOC118407543</fullName>
    </submittedName>
</protein>
<dbReference type="Proteomes" id="UP000001554">
    <property type="component" value="Unplaced"/>
</dbReference>
<evidence type="ECO:0000256" key="2">
    <source>
        <dbReference type="SAM" id="SignalP"/>
    </source>
</evidence>
<gene>
    <name evidence="4" type="primary">LOC118407543</name>
</gene>
<organism evidence="3 4">
    <name type="scientific">Branchiostoma floridae</name>
    <name type="common">Florida lancelet</name>
    <name type="synonym">Amphioxus</name>
    <dbReference type="NCBI Taxonomy" id="7739"/>
    <lineage>
        <taxon>Eukaryota</taxon>
        <taxon>Metazoa</taxon>
        <taxon>Chordata</taxon>
        <taxon>Cephalochordata</taxon>
        <taxon>Leptocardii</taxon>
        <taxon>Amphioxiformes</taxon>
        <taxon>Branchiostomatidae</taxon>
        <taxon>Branchiostoma</taxon>
    </lineage>
</organism>
<accession>A0A9J7KKS1</accession>
<dbReference type="RefSeq" id="XP_035663913.1">
    <property type="nucleotide sequence ID" value="XM_035808020.1"/>
</dbReference>
<proteinExistence type="predicted"/>
<keyword evidence="3" id="KW-1185">Reference proteome</keyword>
<evidence type="ECO:0000313" key="4">
    <source>
        <dbReference type="RefSeq" id="XP_035663913.1"/>
    </source>
</evidence>
<feature type="region of interest" description="Disordered" evidence="1">
    <location>
        <begin position="49"/>
        <end position="90"/>
    </location>
</feature>
<dbReference type="GeneID" id="118407543"/>
<reference evidence="4" key="1">
    <citation type="submission" date="2025-08" db="UniProtKB">
        <authorList>
            <consortium name="RefSeq"/>
        </authorList>
    </citation>
    <scope>IDENTIFICATION</scope>
    <source>
        <strain evidence="4">S238N-H82</strain>
        <tissue evidence="4">Testes</tissue>
    </source>
</reference>
<evidence type="ECO:0000256" key="1">
    <source>
        <dbReference type="SAM" id="MobiDB-lite"/>
    </source>
</evidence>
<feature type="compositionally biased region" description="Acidic residues" evidence="1">
    <location>
        <begin position="60"/>
        <end position="90"/>
    </location>
</feature>
<keyword evidence="2" id="KW-0732">Signal</keyword>
<dbReference type="KEGG" id="bfo:118407543"/>
<dbReference type="AlphaFoldDB" id="A0A9J7KKS1"/>
<feature type="chain" id="PRO_5039945448" evidence="2">
    <location>
        <begin position="25"/>
        <end position="218"/>
    </location>
</feature>
<name>A0A9J7KKS1_BRAFL</name>
<feature type="signal peptide" evidence="2">
    <location>
        <begin position="1"/>
        <end position="24"/>
    </location>
</feature>